<feature type="domain" description="VPS9" evidence="14">
    <location>
        <begin position="2318"/>
        <end position="2462"/>
    </location>
</feature>
<dbReference type="InterPro" id="IPR013083">
    <property type="entry name" value="Znf_RING/FYVE/PHD"/>
</dbReference>
<dbReference type="SMART" id="SM00184">
    <property type="entry name" value="RING"/>
    <property type="match status" value="2"/>
</dbReference>
<dbReference type="GO" id="GO:0004674">
    <property type="term" value="F:protein serine/threonine kinase activity"/>
    <property type="evidence" value="ECO:0007669"/>
    <property type="project" value="UniProtKB-EC"/>
</dbReference>
<feature type="compositionally biased region" description="Low complexity" evidence="11">
    <location>
        <begin position="1561"/>
        <end position="1593"/>
    </location>
</feature>
<dbReference type="InterPro" id="IPR037191">
    <property type="entry name" value="VPS9_dom_sf"/>
</dbReference>
<evidence type="ECO:0000256" key="11">
    <source>
        <dbReference type="SAM" id="MobiDB-lite"/>
    </source>
</evidence>
<dbReference type="SUPFAM" id="SSF56112">
    <property type="entry name" value="Protein kinase-like (PK-like)"/>
    <property type="match status" value="1"/>
</dbReference>
<feature type="compositionally biased region" description="Low complexity" evidence="11">
    <location>
        <begin position="1687"/>
        <end position="1717"/>
    </location>
</feature>
<dbReference type="InterPro" id="IPR001841">
    <property type="entry name" value="Znf_RING"/>
</dbReference>
<feature type="region of interest" description="Disordered" evidence="11">
    <location>
        <begin position="2147"/>
        <end position="2173"/>
    </location>
</feature>
<feature type="compositionally biased region" description="Basic and acidic residues" evidence="11">
    <location>
        <begin position="1464"/>
        <end position="1473"/>
    </location>
</feature>
<dbReference type="OrthoDB" id="6105938at2759"/>
<dbReference type="InterPro" id="IPR027417">
    <property type="entry name" value="P-loop_NTPase"/>
</dbReference>
<keyword evidence="16" id="KW-1185">Reference proteome</keyword>
<keyword evidence="1" id="KW-0808">Transferase</keyword>
<dbReference type="GO" id="GO:0005524">
    <property type="term" value="F:ATP binding"/>
    <property type="evidence" value="ECO:0007669"/>
    <property type="project" value="UniProtKB-KW"/>
</dbReference>
<keyword evidence="7" id="KW-0067">ATP-binding</keyword>
<dbReference type="Pfam" id="PF00069">
    <property type="entry name" value="Pkinase"/>
    <property type="match status" value="1"/>
</dbReference>
<evidence type="ECO:0000256" key="5">
    <source>
        <dbReference type="ARBA" id="ARBA00022777"/>
    </source>
</evidence>
<evidence type="ECO:0000256" key="4">
    <source>
        <dbReference type="ARBA" id="ARBA00022771"/>
    </source>
</evidence>
<feature type="region of interest" description="Disordered" evidence="11">
    <location>
        <begin position="1402"/>
        <end position="1421"/>
    </location>
</feature>
<dbReference type="PROSITE" id="PS00518">
    <property type="entry name" value="ZF_RING_1"/>
    <property type="match status" value="1"/>
</dbReference>
<dbReference type="VEuPathDB" id="AmoebaDB:ACA1_284240"/>
<evidence type="ECO:0000256" key="9">
    <source>
        <dbReference type="ARBA" id="ARBA00048679"/>
    </source>
</evidence>
<evidence type="ECO:0000313" key="16">
    <source>
        <dbReference type="Proteomes" id="UP000011083"/>
    </source>
</evidence>
<dbReference type="Proteomes" id="UP000011083">
    <property type="component" value="Unassembled WGS sequence"/>
</dbReference>
<feature type="compositionally biased region" description="Low complexity" evidence="11">
    <location>
        <begin position="2677"/>
        <end position="2697"/>
    </location>
</feature>
<dbReference type="PROSITE" id="PS50089">
    <property type="entry name" value="ZF_RING_2"/>
    <property type="match status" value="1"/>
</dbReference>
<organism evidence="15 16">
    <name type="scientific">Acanthamoeba castellanii (strain ATCC 30010 / Neff)</name>
    <dbReference type="NCBI Taxonomy" id="1257118"/>
    <lineage>
        <taxon>Eukaryota</taxon>
        <taxon>Amoebozoa</taxon>
        <taxon>Discosea</taxon>
        <taxon>Longamoebia</taxon>
        <taxon>Centramoebida</taxon>
        <taxon>Acanthamoebidae</taxon>
        <taxon>Acanthamoeba</taxon>
    </lineage>
</organism>
<feature type="compositionally biased region" description="Basic residues" evidence="11">
    <location>
        <begin position="1427"/>
        <end position="1440"/>
    </location>
</feature>
<evidence type="ECO:0000313" key="15">
    <source>
        <dbReference type="EMBL" id="ELR21166.1"/>
    </source>
</evidence>
<dbReference type="PANTHER" id="PTHR44329:SF288">
    <property type="entry name" value="MITOGEN-ACTIVATED PROTEIN KINASE KINASE KINASE 20"/>
    <property type="match status" value="1"/>
</dbReference>
<feature type="region of interest" description="Disordered" evidence="11">
    <location>
        <begin position="2565"/>
        <end position="2609"/>
    </location>
</feature>
<dbReference type="InterPro" id="IPR017907">
    <property type="entry name" value="Znf_RING_CS"/>
</dbReference>
<feature type="domain" description="Protein kinase" evidence="12">
    <location>
        <begin position="1832"/>
        <end position="2098"/>
    </location>
</feature>
<accession>L8H9S8</accession>
<evidence type="ECO:0000256" key="8">
    <source>
        <dbReference type="ARBA" id="ARBA00047899"/>
    </source>
</evidence>
<protein>
    <submittedName>
        <fullName evidence="15">Zinc finger, C3HC4 type (RING finger) domain containing protein</fullName>
    </submittedName>
</protein>
<evidence type="ECO:0000256" key="6">
    <source>
        <dbReference type="ARBA" id="ARBA00022833"/>
    </source>
</evidence>
<dbReference type="InterPro" id="IPR003123">
    <property type="entry name" value="VPS9"/>
</dbReference>
<comment type="catalytic activity">
    <reaction evidence="9">
        <text>L-seryl-[protein] + ATP = O-phospho-L-seryl-[protein] + ADP + H(+)</text>
        <dbReference type="Rhea" id="RHEA:17989"/>
        <dbReference type="Rhea" id="RHEA-COMP:9863"/>
        <dbReference type="Rhea" id="RHEA-COMP:11604"/>
        <dbReference type="ChEBI" id="CHEBI:15378"/>
        <dbReference type="ChEBI" id="CHEBI:29999"/>
        <dbReference type="ChEBI" id="CHEBI:30616"/>
        <dbReference type="ChEBI" id="CHEBI:83421"/>
        <dbReference type="ChEBI" id="CHEBI:456216"/>
        <dbReference type="EC" id="2.7.11.1"/>
    </reaction>
</comment>
<dbReference type="Pfam" id="PF13920">
    <property type="entry name" value="zf-C3HC4_3"/>
    <property type="match status" value="1"/>
</dbReference>
<dbReference type="PANTHER" id="PTHR44329">
    <property type="entry name" value="SERINE/THREONINE-PROTEIN KINASE TNNI3K-RELATED"/>
    <property type="match status" value="1"/>
</dbReference>
<evidence type="ECO:0000259" key="13">
    <source>
        <dbReference type="PROSITE" id="PS50089"/>
    </source>
</evidence>
<feature type="compositionally biased region" description="Acidic residues" evidence="11">
    <location>
        <begin position="2599"/>
        <end position="2609"/>
    </location>
</feature>
<dbReference type="RefSeq" id="XP_004344909.1">
    <property type="nucleotide sequence ID" value="XM_004344859.1"/>
</dbReference>
<dbReference type="SUPFAM" id="SSF57850">
    <property type="entry name" value="RING/U-box"/>
    <property type="match status" value="1"/>
</dbReference>
<feature type="region of interest" description="Disordered" evidence="11">
    <location>
        <begin position="1543"/>
        <end position="1599"/>
    </location>
</feature>
<evidence type="ECO:0000256" key="2">
    <source>
        <dbReference type="ARBA" id="ARBA00022723"/>
    </source>
</evidence>
<evidence type="ECO:0000256" key="10">
    <source>
        <dbReference type="PROSITE-ProRule" id="PRU00175"/>
    </source>
</evidence>
<dbReference type="STRING" id="1257118.L8H9S8"/>
<evidence type="ECO:0000259" key="12">
    <source>
        <dbReference type="PROSITE" id="PS50011"/>
    </source>
</evidence>
<dbReference type="GeneID" id="14922045"/>
<evidence type="ECO:0000256" key="1">
    <source>
        <dbReference type="ARBA" id="ARBA00022679"/>
    </source>
</evidence>
<feature type="region of interest" description="Disordered" evidence="11">
    <location>
        <begin position="1657"/>
        <end position="1722"/>
    </location>
</feature>
<feature type="region of interest" description="Disordered" evidence="11">
    <location>
        <begin position="2657"/>
        <end position="2703"/>
    </location>
</feature>
<dbReference type="Gene3D" id="1.20.1050.80">
    <property type="entry name" value="VPS9 domain"/>
    <property type="match status" value="1"/>
</dbReference>
<name>L8H9S8_ACACF</name>
<dbReference type="PROSITE" id="PS51205">
    <property type="entry name" value="VPS9"/>
    <property type="match status" value="1"/>
</dbReference>
<evidence type="ECO:0000259" key="14">
    <source>
        <dbReference type="PROSITE" id="PS51205"/>
    </source>
</evidence>
<keyword evidence="3" id="KW-0547">Nucleotide-binding</keyword>
<feature type="compositionally biased region" description="Basic and acidic residues" evidence="11">
    <location>
        <begin position="1441"/>
        <end position="1452"/>
    </location>
</feature>
<dbReference type="SUPFAM" id="SSF52540">
    <property type="entry name" value="P-loop containing nucleoside triphosphate hydrolases"/>
    <property type="match status" value="1"/>
</dbReference>
<feature type="compositionally biased region" description="Basic and acidic residues" evidence="11">
    <location>
        <begin position="2587"/>
        <end position="2598"/>
    </location>
</feature>
<feature type="region of interest" description="Disordered" evidence="11">
    <location>
        <begin position="1427"/>
        <end position="1485"/>
    </location>
</feature>
<gene>
    <name evidence="15" type="ORF">ACA1_284240</name>
</gene>
<evidence type="ECO:0000256" key="3">
    <source>
        <dbReference type="ARBA" id="ARBA00022741"/>
    </source>
</evidence>
<dbReference type="InterPro" id="IPR011009">
    <property type="entry name" value="Kinase-like_dom_sf"/>
</dbReference>
<dbReference type="InterPro" id="IPR000719">
    <property type="entry name" value="Prot_kinase_dom"/>
</dbReference>
<dbReference type="InterPro" id="IPR051681">
    <property type="entry name" value="Ser/Thr_Kinases-Pseudokinases"/>
</dbReference>
<comment type="catalytic activity">
    <reaction evidence="8">
        <text>L-threonyl-[protein] + ATP = O-phospho-L-threonyl-[protein] + ADP + H(+)</text>
        <dbReference type="Rhea" id="RHEA:46608"/>
        <dbReference type="Rhea" id="RHEA-COMP:11060"/>
        <dbReference type="Rhea" id="RHEA-COMP:11605"/>
        <dbReference type="ChEBI" id="CHEBI:15378"/>
        <dbReference type="ChEBI" id="CHEBI:30013"/>
        <dbReference type="ChEBI" id="CHEBI:30616"/>
        <dbReference type="ChEBI" id="CHEBI:61977"/>
        <dbReference type="ChEBI" id="CHEBI:456216"/>
        <dbReference type="EC" id="2.7.11.1"/>
    </reaction>
</comment>
<feature type="compositionally biased region" description="Basic and acidic residues" evidence="11">
    <location>
        <begin position="1657"/>
        <end position="1668"/>
    </location>
</feature>
<dbReference type="Gene3D" id="3.30.40.10">
    <property type="entry name" value="Zinc/RING finger domain, C3HC4 (zinc finger)"/>
    <property type="match status" value="1"/>
</dbReference>
<dbReference type="Gene3D" id="3.40.50.300">
    <property type="entry name" value="P-loop containing nucleotide triphosphate hydrolases"/>
    <property type="match status" value="1"/>
</dbReference>
<reference evidence="15 16" key="1">
    <citation type="journal article" date="2013" name="Genome Biol.">
        <title>Genome of Acanthamoeba castellanii highlights extensive lateral gene transfer and early evolution of tyrosine kinase signaling.</title>
        <authorList>
            <person name="Clarke M."/>
            <person name="Lohan A.J."/>
            <person name="Liu B."/>
            <person name="Lagkouvardos I."/>
            <person name="Roy S."/>
            <person name="Zafar N."/>
            <person name="Bertelli C."/>
            <person name="Schilde C."/>
            <person name="Kianianmomeni A."/>
            <person name="Burglin T.R."/>
            <person name="Frech C."/>
            <person name="Turcotte B."/>
            <person name="Kopec K.O."/>
            <person name="Synnott J.M."/>
            <person name="Choo C."/>
            <person name="Paponov I."/>
            <person name="Finkler A."/>
            <person name="Soon Heng Tan C."/>
            <person name="Hutchins A.P."/>
            <person name="Weinmeier T."/>
            <person name="Rattei T."/>
            <person name="Chu J.S."/>
            <person name="Gimenez G."/>
            <person name="Irimia M."/>
            <person name="Rigden D.J."/>
            <person name="Fitzpatrick D.A."/>
            <person name="Lorenzo-Morales J."/>
            <person name="Bateman A."/>
            <person name="Chiu C.H."/>
            <person name="Tang P."/>
            <person name="Hegemann P."/>
            <person name="Fromm H."/>
            <person name="Raoult D."/>
            <person name="Greub G."/>
            <person name="Miranda-Saavedra D."/>
            <person name="Chen N."/>
            <person name="Nash P."/>
            <person name="Ginger M.L."/>
            <person name="Horn M."/>
            <person name="Schaap P."/>
            <person name="Caler L."/>
            <person name="Loftus B."/>
        </authorList>
    </citation>
    <scope>NUCLEOTIDE SEQUENCE [LARGE SCALE GENOMIC DNA]</scope>
    <source>
        <strain evidence="15 16">Neff</strain>
    </source>
</reference>
<proteinExistence type="predicted"/>
<evidence type="ECO:0000256" key="7">
    <source>
        <dbReference type="ARBA" id="ARBA00022840"/>
    </source>
</evidence>
<keyword evidence="2" id="KW-0479">Metal-binding</keyword>
<feature type="region of interest" description="Disordered" evidence="11">
    <location>
        <begin position="1"/>
        <end position="71"/>
    </location>
</feature>
<feature type="region of interest" description="Disordered" evidence="11">
    <location>
        <begin position="1737"/>
        <end position="1763"/>
    </location>
</feature>
<dbReference type="Gene3D" id="1.10.510.10">
    <property type="entry name" value="Transferase(Phosphotransferase) domain 1"/>
    <property type="match status" value="1"/>
</dbReference>
<keyword evidence="4 10" id="KW-0863">Zinc-finger</keyword>
<keyword evidence="6" id="KW-0862">Zinc</keyword>
<sequence length="2703" mass="304992">MDIPGPHSTRHGQRELKRSPSHDAMQRQKDERRRSFGSTFATLPSAISSSPTTRRGQRLGPARFTSMEDVLDDPDMEYKLRESFPKRPASPHPGESVSHLGSLASASRQLNFSPSSISPPSAHPMKEETLDDALHRVLSCSHHCRLKNEDITWALNVLNQKLKVHTIRDFSDLQLDSPSTKAHLLKNWPVNRFLSCLQRELITIYRSEESPLDMDVEAFLRMIPKLKSPAISAQITEQLKECHICNYETLKSVPLEDLAAILGDDKYAQIIVKEIHQIQDFSMEKLQRKYDEIEFLANGIPLNTSIAITKMTRLHKLANKLRRHIYQTNYPMFKGRKEELEYLLEVTEDYRNNLQVLCEHLSATTDVPSVRELETELLQVTEANRFDINEDLLSEVLRNYPKQTSRVVSFVGPTHSGKSTLICHMYPHMPQRPRVSQKGVFQPTTNNVNMYDDIMFLSTTTLKEQVSSKRILVLDVEGIDASPNTPAVTAKDIKKLSIRDIKQRLSNVNKLPRLCYTISNVIIYVDEANFARRSPFKHMLEFAQQSTTGVASSFPPSLLIVCNKCTINDLEMSVEETTRLYLETHDKNKLLGQAFLRVVCVYIPDKGTEKNYFRFLQQINVLKLHLELLLQEQEQIRQQHNSNLNRAQWGDKFRWIVYNFHQELKVTPYEVSLKIGPQYKLESVIVDFFHSIYDDKPSEGRWDNYKQACEASIKLLAMMTVAANNEALLSQFLPEMNKVVDGMLASVAYEEGHEGEEPMPSLSLSGLLRTRATSKSPDPFDSKDATGSLLRNLYTALISPSTASSPYRGVDKAIGHLTPPASPATQSILDHHKTKQVEFEEHKLYRSLVGFIWQRFHEVGPCSAKRPECVDGDGMPIYCTQVRNGHISHRSQTDIWVSEASNLPFYPRSHMRGHYRVMWAKARRQFGKMFYRKMASQLNVWDGPFQEYADEAELESHLCELFIKEHAAYNKLQYQPLDFFSRLLLLVESVSPRVLNSEVCFICQTNQCRGRLMFCGHPFCQYCIEKLVKLNARCPICKKRVEATVNFQLLSTSEEEYLALNVRRFIAHFRDNPNFAKPVTVISVIGRHTREQAADLYKISDIRESAAGPERWPGKELTHPLAILFFCLEQNGAQFMYKGDTNRSAVYFLEGFVLVHYNINYDPKRISNSLPHPLYFARSTSDALVFVENNGKELPENNLLSQFWRGRFKEFLLPPRQSVLGWAILLSTMYEYSRREKADPATAVVPASNREQLLNTAMVDAYKGEAYHAVQKLESSNRLLMASLWKYVVAESFVHYLGELCVAWAVEPTAVSDVLGTLLDGCNQQVRDQFLTLSYEPDESPAAVNARKKKSHQRMKSNSSFRYEEFALWCADILESTECAVSLTHLTAYLDRFAHDKVAHARESDATGGGGDSDDFDISGDIGGVKLRKQLQQRGSRRRRESREKLERERKKQLAASSSAAAGEVDRKEHHDVGGVAGSGDESGATADHRVVAARRMKLSSMFPVYGHLVNLRDLKRDIGADEVETLFSVLCYRPYHPATTLPSASTSPPMPEHGQHEAADVAATPTPTPAKATPTPRKSSSPTRRASPTSPREAALASGVSNEGELVCVLCLSGKAIRLQLCGHPICAVCCRSLSRLEQFLEDDVCEWRVAQRARERRERERERKEAAGPTTAWRGASWSSSPVQMSPMASPTSPGSTPTTTTTTSSSAPTTPVSGRSDAVGDLYKVGAYGERVRQMERERERDREARERVRDKGKEKEKDDDALIDGAAAEKETLIRANGGGDEHDFAKTVDETVKLFCCPICHRWDIVRVHRYIAATIKRPDAAEVLALMLAPLYQDIKKGRAYLHRPLEKLECANPAVGNIRVGNWRGKAVAVKYYAGWSAHEFRSELAAMVLTSGCKQIVKVLGAHAPEDHLPRHDNPFQIVRPFYPRTLEKVLWSAEEVLKDVAKAIRYLHVLGFIHKNVKPGNVVVQELRGRRKEKALLVGMSFGSAASLVSSPSAATKASAQRYKAPEVTKGGAPTKASDVYGFGKTIRKTLVKVFYNSNAAMEDWHSIELPEVCPYHIRQLIDSCADPEPSKRPRIEVILEALSSEVRLQSEECINIPEETFGEGDGDEWQPIVGDLLLPDLDTVKNYLLWPVYREEDDTDDSDHEDNGLSFSINMDDEDPSAGLQDVKLDLSESDADDSDLVDTARIKRRTSLLSREDLDKRPQGWQCSAEDFHRMLADERGPFVDMLHYYRQAFARRYSTSRHSNSALSAAVSDVKLFIKFLLDFLVNLADDLSFFEMKARPYNFLCEVIFPLLHDILFERIKANHTHKNNFVSKKMASFQHLTLEDLGAPEEWRLKGVSQPYAPQIEALKQLPRLPSPYLKARLLQEVFDDVVAEADQHHRGKVKLVAGFDDTIAVIQYLLLKAQIPHIYSEYYFMDVFLEETTNDELALRFVLGKLGGFIQMMFEDNMEVPIGSVKDALIEAVAERECPEDTALIASIFSHIAEVVDKDHSPCLVPRKIREELQKAVAAERQRPAKTLLAGHAATLRTDGANNIGRVFQGGANEIVIGSKSREATMTPGGGGGSMTAAGNGAQKRAEDREAKVKNEEEEMEEEEEEVVAPTWVGPVLGIVGVVLYKRKFHFRKQYSLVLYNELKWQLRDLQEEQTKQKERERKRRAGGTAMTIPAAPSSESSSGSSATSSSPPSLFQGRD</sequence>
<dbReference type="KEGG" id="acan:ACA1_284240"/>
<keyword evidence="5" id="KW-0418">Kinase</keyword>
<feature type="compositionally biased region" description="Polar residues" evidence="11">
    <location>
        <begin position="36"/>
        <end position="54"/>
    </location>
</feature>
<dbReference type="SUPFAM" id="SSF109993">
    <property type="entry name" value="VPS9 domain"/>
    <property type="match status" value="1"/>
</dbReference>
<dbReference type="GO" id="GO:0008270">
    <property type="term" value="F:zinc ion binding"/>
    <property type="evidence" value="ECO:0007669"/>
    <property type="project" value="UniProtKB-KW"/>
</dbReference>
<dbReference type="EMBL" id="KB007908">
    <property type="protein sequence ID" value="ELR21166.1"/>
    <property type="molecule type" value="Genomic_DNA"/>
</dbReference>
<feature type="compositionally biased region" description="Basic and acidic residues" evidence="11">
    <location>
        <begin position="12"/>
        <end position="34"/>
    </location>
</feature>
<dbReference type="PROSITE" id="PS50011">
    <property type="entry name" value="PROTEIN_KINASE_DOM"/>
    <property type="match status" value="1"/>
</dbReference>
<feature type="domain" description="RING-type" evidence="13">
    <location>
        <begin position="1000"/>
        <end position="1038"/>
    </location>
</feature>